<evidence type="ECO:0000259" key="3">
    <source>
        <dbReference type="PROSITE" id="PS50222"/>
    </source>
</evidence>
<dbReference type="GO" id="GO:0005509">
    <property type="term" value="F:calcium ion binding"/>
    <property type="evidence" value="ECO:0007669"/>
    <property type="project" value="InterPro"/>
</dbReference>
<feature type="domain" description="EH" evidence="2">
    <location>
        <begin position="9"/>
        <end position="84"/>
    </location>
</feature>
<organism evidence="4">
    <name type="scientific">Timema monikensis</name>
    <dbReference type="NCBI Taxonomy" id="170555"/>
    <lineage>
        <taxon>Eukaryota</taxon>
        <taxon>Metazoa</taxon>
        <taxon>Ecdysozoa</taxon>
        <taxon>Arthropoda</taxon>
        <taxon>Hexapoda</taxon>
        <taxon>Insecta</taxon>
        <taxon>Pterygota</taxon>
        <taxon>Neoptera</taxon>
        <taxon>Polyneoptera</taxon>
        <taxon>Phasmatodea</taxon>
        <taxon>Timematodea</taxon>
        <taxon>Timematoidea</taxon>
        <taxon>Timematidae</taxon>
        <taxon>Timema</taxon>
    </lineage>
</organism>
<dbReference type="GO" id="GO:0030132">
    <property type="term" value="C:clathrin coat of coated pit"/>
    <property type="evidence" value="ECO:0007669"/>
    <property type="project" value="TreeGrafter"/>
</dbReference>
<proteinExistence type="predicted"/>
<evidence type="ECO:0000256" key="1">
    <source>
        <dbReference type="ARBA" id="ARBA00022837"/>
    </source>
</evidence>
<dbReference type="PANTHER" id="PTHR11216">
    <property type="entry name" value="EH DOMAIN"/>
    <property type="match status" value="1"/>
</dbReference>
<dbReference type="Gene3D" id="1.10.238.10">
    <property type="entry name" value="EF-hand"/>
    <property type="match status" value="2"/>
</dbReference>
<feature type="domain" description="EH" evidence="2">
    <location>
        <begin position="121"/>
        <end position="180"/>
    </location>
</feature>
<dbReference type="GO" id="GO:0045296">
    <property type="term" value="F:cadherin binding"/>
    <property type="evidence" value="ECO:0007669"/>
    <property type="project" value="TreeGrafter"/>
</dbReference>
<dbReference type="InterPro" id="IPR000261">
    <property type="entry name" value="EH_dom"/>
</dbReference>
<dbReference type="PANTHER" id="PTHR11216:SF176">
    <property type="entry name" value="EPIDERMAL GROWTH FACTOR RECEPTOR PATHWAY SUBSTRATE CLONE 15, ISOFORM A"/>
    <property type="match status" value="1"/>
</dbReference>
<evidence type="ECO:0008006" key="5">
    <source>
        <dbReference type="Google" id="ProtNLM"/>
    </source>
</evidence>
<dbReference type="PROSITE" id="PS50031">
    <property type="entry name" value="EH"/>
    <property type="match status" value="2"/>
</dbReference>
<feature type="domain" description="EF-hand" evidence="3">
    <location>
        <begin position="153"/>
        <end position="188"/>
    </location>
</feature>
<dbReference type="GO" id="GO:0006897">
    <property type="term" value="P:endocytosis"/>
    <property type="evidence" value="ECO:0007669"/>
    <property type="project" value="TreeGrafter"/>
</dbReference>
<reference evidence="4" key="1">
    <citation type="submission" date="2020-11" db="EMBL/GenBank/DDBJ databases">
        <authorList>
            <person name="Tran Van P."/>
        </authorList>
    </citation>
    <scope>NUCLEOTIDE SEQUENCE</scope>
</reference>
<name>A0A7R9E9T3_9NEOP</name>
<evidence type="ECO:0000313" key="4">
    <source>
        <dbReference type="EMBL" id="CAD7428705.1"/>
    </source>
</evidence>
<dbReference type="Pfam" id="PF12763">
    <property type="entry name" value="EH"/>
    <property type="match status" value="2"/>
</dbReference>
<dbReference type="PROSITE" id="PS50222">
    <property type="entry name" value="EF_HAND_2"/>
    <property type="match status" value="1"/>
</dbReference>
<keyword evidence="1" id="KW-0106">Calcium</keyword>
<dbReference type="SMART" id="SM00027">
    <property type="entry name" value="EH"/>
    <property type="match status" value="2"/>
</dbReference>
<dbReference type="InterPro" id="IPR002048">
    <property type="entry name" value="EF_hand_dom"/>
</dbReference>
<evidence type="ECO:0000259" key="2">
    <source>
        <dbReference type="PROSITE" id="PS50031"/>
    </source>
</evidence>
<accession>A0A7R9E9T3</accession>
<dbReference type="InterPro" id="IPR011992">
    <property type="entry name" value="EF-hand-dom_pair"/>
</dbReference>
<dbReference type="CDD" id="cd00052">
    <property type="entry name" value="EH"/>
    <property type="match status" value="2"/>
</dbReference>
<dbReference type="PROSITE" id="PS00018">
    <property type="entry name" value="EF_HAND_1"/>
    <property type="match status" value="1"/>
</dbReference>
<sequence>MASLPSPTQVDPNNHGSIGALDAAKFLKKSGLSDIILSKVWDLSDPAGKGYLNKGGFFVALKLVALAQSGQEVNMVNIMMDTVPPKMGDIVPVMSVHNSIMSPPVINNSLLTSDWAVKPAERARYDQLFDSLQPLNGMIPGNKVKGLLMDSKLPLDTLGKIWDLADQDKDGMLDRHEFMVKSSASFLMTPGACFAEMTLPLLTAGFPDWCTG</sequence>
<dbReference type="GO" id="GO:0016197">
    <property type="term" value="P:endosomal transport"/>
    <property type="evidence" value="ECO:0007669"/>
    <property type="project" value="TreeGrafter"/>
</dbReference>
<gene>
    <name evidence="4" type="ORF">TMSB3V08_LOCUS5499</name>
</gene>
<dbReference type="AlphaFoldDB" id="A0A7R9E9T3"/>
<dbReference type="SUPFAM" id="SSF47473">
    <property type="entry name" value="EF-hand"/>
    <property type="match status" value="2"/>
</dbReference>
<protein>
    <recommendedName>
        <fullName evidence="5">Epidermal growth factor receptor substrate 15-like 1</fullName>
    </recommendedName>
</protein>
<dbReference type="InterPro" id="IPR018247">
    <property type="entry name" value="EF_Hand_1_Ca_BS"/>
</dbReference>
<dbReference type="EMBL" id="OB793827">
    <property type="protein sequence ID" value="CAD7428705.1"/>
    <property type="molecule type" value="Genomic_DNA"/>
</dbReference>